<gene>
    <name evidence="1" type="ORF">QBC37DRAFT_430773</name>
</gene>
<name>A0AAN6XYX4_9PEZI</name>
<sequence length="171" mass="18087">MCCSDETISSSRVGARVDLSSPTGQGQIGNLLFLNPAFPGSSQATHVQFTSGIPCSSHHQHHDYDVDEEGDDMIMVSIHKSGDLTKPVSESGLLQQFALPLPPSHNLELTTTQLETSVSLEVGGDGIIGRRVTIHQGRKHLADGIVGFNSAPILPSSFTSLSTATNVLVVV</sequence>
<dbReference type="EMBL" id="MU858214">
    <property type="protein sequence ID" value="KAK4209156.1"/>
    <property type="molecule type" value="Genomic_DNA"/>
</dbReference>
<reference evidence="1" key="2">
    <citation type="submission" date="2023-05" db="EMBL/GenBank/DDBJ databases">
        <authorList>
            <consortium name="Lawrence Berkeley National Laboratory"/>
            <person name="Steindorff A."/>
            <person name="Hensen N."/>
            <person name="Bonometti L."/>
            <person name="Westerberg I."/>
            <person name="Brannstrom I.O."/>
            <person name="Guillou S."/>
            <person name="Cros-Aarteil S."/>
            <person name="Calhoun S."/>
            <person name="Haridas S."/>
            <person name="Kuo A."/>
            <person name="Mondo S."/>
            <person name="Pangilinan J."/>
            <person name="Riley R."/>
            <person name="Labutti K."/>
            <person name="Andreopoulos B."/>
            <person name="Lipzen A."/>
            <person name="Chen C."/>
            <person name="Yanf M."/>
            <person name="Daum C."/>
            <person name="Ng V."/>
            <person name="Clum A."/>
            <person name="Ohm R."/>
            <person name="Martin F."/>
            <person name="Silar P."/>
            <person name="Natvig D."/>
            <person name="Lalanne C."/>
            <person name="Gautier V."/>
            <person name="Ament-Velasquez S.L."/>
            <person name="Kruys A."/>
            <person name="Hutchinson M.I."/>
            <person name="Powell A.J."/>
            <person name="Barry K."/>
            <person name="Miller A.N."/>
            <person name="Grigoriev I.V."/>
            <person name="Debuchy R."/>
            <person name="Gladieux P."/>
            <person name="Thoren M.H."/>
            <person name="Johannesson H."/>
        </authorList>
    </citation>
    <scope>NUCLEOTIDE SEQUENCE</scope>
    <source>
        <strain evidence="1">PSN293</strain>
    </source>
</reference>
<keyword evidence="2" id="KW-1185">Reference proteome</keyword>
<dbReference type="Proteomes" id="UP001301769">
    <property type="component" value="Unassembled WGS sequence"/>
</dbReference>
<reference evidence="1" key="1">
    <citation type="journal article" date="2023" name="Mol. Phylogenet. Evol.">
        <title>Genome-scale phylogeny and comparative genomics of the fungal order Sordariales.</title>
        <authorList>
            <person name="Hensen N."/>
            <person name="Bonometti L."/>
            <person name="Westerberg I."/>
            <person name="Brannstrom I.O."/>
            <person name="Guillou S."/>
            <person name="Cros-Aarteil S."/>
            <person name="Calhoun S."/>
            <person name="Haridas S."/>
            <person name="Kuo A."/>
            <person name="Mondo S."/>
            <person name="Pangilinan J."/>
            <person name="Riley R."/>
            <person name="LaButti K."/>
            <person name="Andreopoulos B."/>
            <person name="Lipzen A."/>
            <person name="Chen C."/>
            <person name="Yan M."/>
            <person name="Daum C."/>
            <person name="Ng V."/>
            <person name="Clum A."/>
            <person name="Steindorff A."/>
            <person name="Ohm R.A."/>
            <person name="Martin F."/>
            <person name="Silar P."/>
            <person name="Natvig D.O."/>
            <person name="Lalanne C."/>
            <person name="Gautier V."/>
            <person name="Ament-Velasquez S.L."/>
            <person name="Kruys A."/>
            <person name="Hutchinson M.I."/>
            <person name="Powell A.J."/>
            <person name="Barry K."/>
            <person name="Miller A.N."/>
            <person name="Grigoriev I.V."/>
            <person name="Debuchy R."/>
            <person name="Gladieux P."/>
            <person name="Hiltunen Thoren M."/>
            <person name="Johannesson H."/>
        </authorList>
    </citation>
    <scope>NUCLEOTIDE SEQUENCE</scope>
    <source>
        <strain evidence="1">PSN293</strain>
    </source>
</reference>
<evidence type="ECO:0000313" key="2">
    <source>
        <dbReference type="Proteomes" id="UP001301769"/>
    </source>
</evidence>
<protein>
    <submittedName>
        <fullName evidence="1">Uncharacterized protein</fullName>
    </submittedName>
</protein>
<proteinExistence type="predicted"/>
<accession>A0AAN6XYX4</accession>
<organism evidence="1 2">
    <name type="scientific">Rhypophila decipiens</name>
    <dbReference type="NCBI Taxonomy" id="261697"/>
    <lineage>
        <taxon>Eukaryota</taxon>
        <taxon>Fungi</taxon>
        <taxon>Dikarya</taxon>
        <taxon>Ascomycota</taxon>
        <taxon>Pezizomycotina</taxon>
        <taxon>Sordariomycetes</taxon>
        <taxon>Sordariomycetidae</taxon>
        <taxon>Sordariales</taxon>
        <taxon>Naviculisporaceae</taxon>
        <taxon>Rhypophila</taxon>
    </lineage>
</organism>
<dbReference type="AlphaFoldDB" id="A0AAN6XYX4"/>
<evidence type="ECO:0000313" key="1">
    <source>
        <dbReference type="EMBL" id="KAK4209156.1"/>
    </source>
</evidence>
<comment type="caution">
    <text evidence="1">The sequence shown here is derived from an EMBL/GenBank/DDBJ whole genome shotgun (WGS) entry which is preliminary data.</text>
</comment>